<dbReference type="EMBL" id="QFPW01000001">
    <property type="protein sequence ID" value="PZQ52235.1"/>
    <property type="molecule type" value="Genomic_DNA"/>
</dbReference>
<evidence type="ECO:0000256" key="1">
    <source>
        <dbReference type="SAM" id="SignalP"/>
    </source>
</evidence>
<feature type="chain" id="PRO_5015900159" evidence="1">
    <location>
        <begin position="21"/>
        <end position="102"/>
    </location>
</feature>
<organism evidence="2 3">
    <name type="scientific">Rhodovulum sulfidophilum</name>
    <name type="common">Rhodobacter sulfidophilus</name>
    <dbReference type="NCBI Taxonomy" id="35806"/>
    <lineage>
        <taxon>Bacteria</taxon>
        <taxon>Pseudomonadati</taxon>
        <taxon>Pseudomonadota</taxon>
        <taxon>Alphaproteobacteria</taxon>
        <taxon>Rhodobacterales</taxon>
        <taxon>Paracoccaceae</taxon>
        <taxon>Rhodovulum</taxon>
    </lineage>
</organism>
<keyword evidence="1" id="KW-0732">Signal</keyword>
<dbReference type="AlphaFoldDB" id="A0A2W5NNA0"/>
<name>A0A2W5NNA0_RHOSU</name>
<reference evidence="2 3" key="1">
    <citation type="submission" date="2017-08" db="EMBL/GenBank/DDBJ databases">
        <title>Infants hospitalized years apart are colonized by the same room-sourced microbial strains.</title>
        <authorList>
            <person name="Brooks B."/>
            <person name="Olm M.R."/>
            <person name="Firek B.A."/>
            <person name="Baker R."/>
            <person name="Thomas B.C."/>
            <person name="Morowitz M.J."/>
            <person name="Banfield J.F."/>
        </authorList>
    </citation>
    <scope>NUCLEOTIDE SEQUENCE [LARGE SCALE GENOMIC DNA]</scope>
    <source>
        <strain evidence="2">S2_005_002_R2_34</strain>
    </source>
</reference>
<feature type="signal peptide" evidence="1">
    <location>
        <begin position="1"/>
        <end position="20"/>
    </location>
</feature>
<evidence type="ECO:0000313" key="3">
    <source>
        <dbReference type="Proteomes" id="UP000249185"/>
    </source>
</evidence>
<comment type="caution">
    <text evidence="2">The sequence shown here is derived from an EMBL/GenBank/DDBJ whole genome shotgun (WGS) entry which is preliminary data.</text>
</comment>
<gene>
    <name evidence="2" type="ORF">DI556_00795</name>
</gene>
<proteinExistence type="predicted"/>
<protein>
    <submittedName>
        <fullName evidence="2">Uncharacterized protein</fullName>
    </submittedName>
</protein>
<evidence type="ECO:0000313" key="2">
    <source>
        <dbReference type="EMBL" id="PZQ52235.1"/>
    </source>
</evidence>
<dbReference type="Proteomes" id="UP000249185">
    <property type="component" value="Unassembled WGS sequence"/>
</dbReference>
<sequence>MTKLYAGALAALLLAAPALAQTPPPITAPTADPAADAELVACATYLAADNAARMEMLAELDMMAGEGGGKTSANEIAAELATECEATPDSLITEVLGTLGAR</sequence>
<accession>A0A2W5NNA0</accession>